<accession>A0A0G4LEH1</accession>
<keyword evidence="4" id="KW-1185">Reference proteome</keyword>
<dbReference type="EMBL" id="CVQI01010624">
    <property type="protein sequence ID" value="CRK20100.1"/>
    <property type="molecule type" value="Genomic_DNA"/>
</dbReference>
<organism evidence="2 5">
    <name type="scientific">Verticillium longisporum</name>
    <name type="common">Verticillium dahliae var. longisporum</name>
    <dbReference type="NCBI Taxonomy" id="100787"/>
    <lineage>
        <taxon>Eukaryota</taxon>
        <taxon>Fungi</taxon>
        <taxon>Dikarya</taxon>
        <taxon>Ascomycota</taxon>
        <taxon>Pezizomycotina</taxon>
        <taxon>Sordariomycetes</taxon>
        <taxon>Hypocreomycetidae</taxon>
        <taxon>Glomerellales</taxon>
        <taxon>Plectosphaerellaceae</taxon>
        <taxon>Verticillium</taxon>
    </lineage>
</organism>
<evidence type="ECO:0000313" key="5">
    <source>
        <dbReference type="Proteomes" id="UP000045706"/>
    </source>
</evidence>
<feature type="region of interest" description="Disordered" evidence="1">
    <location>
        <begin position="75"/>
        <end position="99"/>
    </location>
</feature>
<feature type="compositionally biased region" description="Basic residues" evidence="1">
    <location>
        <begin position="76"/>
        <end position="91"/>
    </location>
</feature>
<dbReference type="Proteomes" id="UP000044602">
    <property type="component" value="Unassembled WGS sequence"/>
</dbReference>
<feature type="region of interest" description="Disordered" evidence="1">
    <location>
        <begin position="1"/>
        <end position="53"/>
    </location>
</feature>
<protein>
    <submittedName>
        <fullName evidence="2">Uncharacterized protein</fullName>
    </submittedName>
</protein>
<evidence type="ECO:0000313" key="4">
    <source>
        <dbReference type="Proteomes" id="UP000044602"/>
    </source>
</evidence>
<reference evidence="4 5" key="1">
    <citation type="submission" date="2015-05" db="EMBL/GenBank/DDBJ databases">
        <authorList>
            <person name="Fogelqvist Johan"/>
        </authorList>
    </citation>
    <scope>NUCLEOTIDE SEQUENCE [LARGE SCALE GENOMIC DNA]</scope>
    <source>
        <strain evidence="3">VL1</strain>
        <strain evidence="2">VL2</strain>
    </source>
</reference>
<dbReference type="AlphaFoldDB" id="A0A0G4LEH1"/>
<dbReference type="Proteomes" id="UP000045706">
    <property type="component" value="Unassembled WGS sequence"/>
</dbReference>
<proteinExistence type="predicted"/>
<gene>
    <name evidence="3" type="ORF">BN1708_016742</name>
    <name evidence="2" type="ORF">BN1723_017829</name>
</gene>
<feature type="compositionally biased region" description="Low complexity" evidence="1">
    <location>
        <begin position="19"/>
        <end position="30"/>
    </location>
</feature>
<evidence type="ECO:0000256" key="1">
    <source>
        <dbReference type="SAM" id="MobiDB-lite"/>
    </source>
</evidence>
<name>A0A0G4LEH1_VERLO</name>
<evidence type="ECO:0000313" key="3">
    <source>
        <dbReference type="EMBL" id="CRK39669.1"/>
    </source>
</evidence>
<sequence>MASEFVALPAGPKSKQIDSGFFGPGSSSSGHLKMPFSHQYSQQGKAGPKTLSGRKARAIVALENGLDPKDVQIMSSKKHFKGGPKNGKAKKRAVDLDDD</sequence>
<evidence type="ECO:0000313" key="2">
    <source>
        <dbReference type="EMBL" id="CRK20100.1"/>
    </source>
</evidence>
<dbReference type="EMBL" id="CVQH01025928">
    <property type="protein sequence ID" value="CRK39669.1"/>
    <property type="molecule type" value="Genomic_DNA"/>
</dbReference>